<evidence type="ECO:0000313" key="2">
    <source>
        <dbReference type="Proteomes" id="UP000326198"/>
    </source>
</evidence>
<reference evidence="1 2" key="1">
    <citation type="submission" date="2019-04" db="EMBL/GenBank/DDBJ databases">
        <title>Friends and foes A comparative genomics studyof 23 Aspergillus species from section Flavi.</title>
        <authorList>
            <consortium name="DOE Joint Genome Institute"/>
            <person name="Kjaerbolling I."/>
            <person name="Vesth T."/>
            <person name="Frisvad J.C."/>
            <person name="Nybo J.L."/>
            <person name="Theobald S."/>
            <person name="Kildgaard S."/>
            <person name="Isbrandt T."/>
            <person name="Kuo A."/>
            <person name="Sato A."/>
            <person name="Lyhne E.K."/>
            <person name="Kogle M.E."/>
            <person name="Wiebenga A."/>
            <person name="Kun R.S."/>
            <person name="Lubbers R.J."/>
            <person name="Makela M.R."/>
            <person name="Barry K."/>
            <person name="Chovatia M."/>
            <person name="Clum A."/>
            <person name="Daum C."/>
            <person name="Haridas S."/>
            <person name="He G."/>
            <person name="LaButti K."/>
            <person name="Lipzen A."/>
            <person name="Mondo S."/>
            <person name="Riley R."/>
            <person name="Salamov A."/>
            <person name="Simmons B.A."/>
            <person name="Magnuson J.K."/>
            <person name="Henrissat B."/>
            <person name="Mortensen U.H."/>
            <person name="Larsen T.O."/>
            <person name="Devries R.P."/>
            <person name="Grigoriev I.V."/>
            <person name="Machida M."/>
            <person name="Baker S.E."/>
            <person name="Andersen M.R."/>
        </authorList>
    </citation>
    <scope>NUCLEOTIDE SEQUENCE [LARGE SCALE GENOMIC DNA]</scope>
    <source>
        <strain evidence="1 2">IBT 29228</strain>
    </source>
</reference>
<gene>
    <name evidence="1" type="ORF">BDV26DRAFT_266640</name>
</gene>
<accession>A0A5N7B1X9</accession>
<dbReference type="AlphaFoldDB" id="A0A5N7B1X9"/>
<dbReference type="Proteomes" id="UP000326198">
    <property type="component" value="Unassembled WGS sequence"/>
</dbReference>
<protein>
    <submittedName>
        <fullName evidence="1">Uncharacterized protein</fullName>
    </submittedName>
</protein>
<sequence length="58" mass="6465">MLYRLLESAFIPGAITGRSGTAPSRATDLGRHHWRYNGGYVKVSRCGVNTALVSWNWN</sequence>
<proteinExistence type="predicted"/>
<evidence type="ECO:0000313" key="1">
    <source>
        <dbReference type="EMBL" id="KAE8376013.1"/>
    </source>
</evidence>
<dbReference type="EMBL" id="ML736249">
    <property type="protein sequence ID" value="KAE8376013.1"/>
    <property type="molecule type" value="Genomic_DNA"/>
</dbReference>
<name>A0A5N7B1X9_9EURO</name>
<keyword evidence="2" id="KW-1185">Reference proteome</keyword>
<organism evidence="1 2">
    <name type="scientific">Aspergillus bertholletiae</name>
    <dbReference type="NCBI Taxonomy" id="1226010"/>
    <lineage>
        <taxon>Eukaryota</taxon>
        <taxon>Fungi</taxon>
        <taxon>Dikarya</taxon>
        <taxon>Ascomycota</taxon>
        <taxon>Pezizomycotina</taxon>
        <taxon>Eurotiomycetes</taxon>
        <taxon>Eurotiomycetidae</taxon>
        <taxon>Eurotiales</taxon>
        <taxon>Aspergillaceae</taxon>
        <taxon>Aspergillus</taxon>
        <taxon>Aspergillus subgen. Circumdati</taxon>
    </lineage>
</organism>